<protein>
    <submittedName>
        <fullName evidence="8">Integral membrane protein</fullName>
    </submittedName>
</protein>
<comment type="subcellular location">
    <subcellularLocation>
        <location evidence="1">Cell membrane</location>
        <topology evidence="1">Multi-pass membrane protein</topology>
    </subcellularLocation>
</comment>
<evidence type="ECO:0000256" key="3">
    <source>
        <dbReference type="ARBA" id="ARBA00022475"/>
    </source>
</evidence>
<comment type="similarity">
    <text evidence="2">Belongs to the DoxX family.</text>
</comment>
<dbReference type="Proteomes" id="UP000635387">
    <property type="component" value="Unassembled WGS sequence"/>
</dbReference>
<dbReference type="PANTHER" id="PTHR33452:SF4">
    <property type="entry name" value="BLL4328 PROTEIN"/>
    <property type="match status" value="1"/>
</dbReference>
<evidence type="ECO:0000256" key="6">
    <source>
        <dbReference type="ARBA" id="ARBA00023136"/>
    </source>
</evidence>
<evidence type="ECO:0000256" key="1">
    <source>
        <dbReference type="ARBA" id="ARBA00004651"/>
    </source>
</evidence>
<feature type="transmembrane region" description="Helical" evidence="7">
    <location>
        <begin position="114"/>
        <end position="132"/>
    </location>
</feature>
<keyword evidence="9" id="KW-1185">Reference proteome</keyword>
<keyword evidence="3" id="KW-1003">Cell membrane</keyword>
<dbReference type="InterPro" id="IPR032808">
    <property type="entry name" value="DoxX"/>
</dbReference>
<keyword evidence="6 7" id="KW-0472">Membrane</keyword>
<reference evidence="9" key="1">
    <citation type="journal article" date="2019" name="Int. J. Syst. Evol. Microbiol.">
        <title>The Global Catalogue of Microorganisms (GCM) 10K type strain sequencing project: providing services to taxonomists for standard genome sequencing and annotation.</title>
        <authorList>
            <consortium name="The Broad Institute Genomics Platform"/>
            <consortium name="The Broad Institute Genome Sequencing Center for Infectious Disease"/>
            <person name="Wu L."/>
            <person name="Ma J."/>
        </authorList>
    </citation>
    <scope>NUCLEOTIDE SEQUENCE [LARGE SCALE GENOMIC DNA]</scope>
    <source>
        <strain evidence="9">CGMCC 4.7683</strain>
    </source>
</reference>
<comment type="caution">
    <text evidence="8">The sequence shown here is derived from an EMBL/GenBank/DDBJ whole genome shotgun (WGS) entry which is preliminary data.</text>
</comment>
<dbReference type="InterPro" id="IPR051907">
    <property type="entry name" value="DoxX-like_oxidoreductase"/>
</dbReference>
<evidence type="ECO:0000256" key="2">
    <source>
        <dbReference type="ARBA" id="ARBA00006679"/>
    </source>
</evidence>
<dbReference type="EMBL" id="BNAY01000003">
    <property type="protein sequence ID" value="GHH15068.1"/>
    <property type="molecule type" value="Genomic_DNA"/>
</dbReference>
<accession>A0ABQ3LJL7</accession>
<keyword evidence="4 7" id="KW-0812">Transmembrane</keyword>
<evidence type="ECO:0000256" key="4">
    <source>
        <dbReference type="ARBA" id="ARBA00022692"/>
    </source>
</evidence>
<name>A0ABQ3LJL7_9PSEU</name>
<gene>
    <name evidence="8" type="ORF">GCM10017790_29050</name>
</gene>
<evidence type="ECO:0000313" key="9">
    <source>
        <dbReference type="Proteomes" id="UP000635387"/>
    </source>
</evidence>
<feature type="transmembrane region" description="Helical" evidence="7">
    <location>
        <begin position="70"/>
        <end position="94"/>
    </location>
</feature>
<proteinExistence type="inferred from homology"/>
<evidence type="ECO:0000256" key="7">
    <source>
        <dbReference type="SAM" id="Phobius"/>
    </source>
</evidence>
<feature type="transmembrane region" description="Helical" evidence="7">
    <location>
        <begin position="19"/>
        <end position="40"/>
    </location>
</feature>
<evidence type="ECO:0000256" key="5">
    <source>
        <dbReference type="ARBA" id="ARBA00022989"/>
    </source>
</evidence>
<dbReference type="Pfam" id="PF07681">
    <property type="entry name" value="DoxX"/>
    <property type="match status" value="1"/>
</dbReference>
<sequence length="143" mass="15412">MTQTATATTTEVGPTSPKWQGLALSAVRVVVSFLFLCHGLQKMGLFDKAAVPVGTWPSWYAGVIEVVGSLLLLAGLFTRPVAVLLSGTMAYAYFVVHQPDALLPLQNKGETAALYSWIFLLFAVVGPGTYALDTVLRRRRRGA</sequence>
<evidence type="ECO:0000313" key="8">
    <source>
        <dbReference type="EMBL" id="GHH15068.1"/>
    </source>
</evidence>
<dbReference type="RefSeq" id="WP_191255031.1">
    <property type="nucleotide sequence ID" value="NZ_BNAY01000003.1"/>
</dbReference>
<keyword evidence="5 7" id="KW-1133">Transmembrane helix</keyword>
<organism evidence="8 9">
    <name type="scientific">Amycolatopsis oliviviridis</name>
    <dbReference type="NCBI Taxonomy" id="1471590"/>
    <lineage>
        <taxon>Bacteria</taxon>
        <taxon>Bacillati</taxon>
        <taxon>Actinomycetota</taxon>
        <taxon>Actinomycetes</taxon>
        <taxon>Pseudonocardiales</taxon>
        <taxon>Pseudonocardiaceae</taxon>
        <taxon>Amycolatopsis</taxon>
    </lineage>
</organism>
<dbReference type="PANTHER" id="PTHR33452">
    <property type="entry name" value="OXIDOREDUCTASE CATD-RELATED"/>
    <property type="match status" value="1"/>
</dbReference>